<comment type="cofactor">
    <cofactor evidence="1">
        <name>Zn(2+)</name>
        <dbReference type="ChEBI" id="CHEBI:29105"/>
    </cofactor>
</comment>
<dbReference type="Pfam" id="PF02633">
    <property type="entry name" value="Creatininase"/>
    <property type="match status" value="1"/>
</dbReference>
<evidence type="ECO:0000256" key="5">
    <source>
        <dbReference type="ARBA" id="ARBA00024029"/>
    </source>
</evidence>
<dbReference type="PANTHER" id="PTHR35005">
    <property type="entry name" value="3-DEHYDRO-SCYLLO-INOSOSE HYDROLASE"/>
    <property type="match status" value="1"/>
</dbReference>
<keyword evidence="4" id="KW-0862">Zinc</keyword>
<keyword evidence="2" id="KW-0479">Metal-binding</keyword>
<evidence type="ECO:0000256" key="4">
    <source>
        <dbReference type="ARBA" id="ARBA00022833"/>
    </source>
</evidence>
<gene>
    <name evidence="6" type="ORF">OCV51_04510</name>
</gene>
<accession>A0ABT2T9H0</accession>
<sequence>MKKVFLNEMSAREVKAMLEHAEDVTAITCFGSCESHGWHCCLGPDYFVPTEVAKRVAEKLDNVVVVPAVPFGTSIHYNQYPMSVTLRYDTEIAIAEDIFESLIHNGIKHIYILNGHDGNIPALEIAAHNVKDRHKDAKFLYMPAWWNKVGPIMGDRFEVWNGLGHGGEGETSIMMAVRPELVNLEYAESQVPEKVIDVNKTTDIIWDIKEITKTGATGDPTKASIEKGNQMLDILVGLVADAIEEMNRTGWTYNTK</sequence>
<dbReference type="Proteomes" id="UP001652394">
    <property type="component" value="Unassembled WGS sequence"/>
</dbReference>
<evidence type="ECO:0000313" key="7">
    <source>
        <dbReference type="Proteomes" id="UP001652394"/>
    </source>
</evidence>
<dbReference type="InterPro" id="IPR024087">
    <property type="entry name" value="Creatininase-like_sf"/>
</dbReference>
<dbReference type="EMBL" id="JAOQJX010000004">
    <property type="protein sequence ID" value="MCU6746920.1"/>
    <property type="molecule type" value="Genomic_DNA"/>
</dbReference>
<keyword evidence="3" id="KW-0378">Hydrolase</keyword>
<keyword evidence="7" id="KW-1185">Reference proteome</keyword>
<reference evidence="6 7" key="1">
    <citation type="journal article" date="2021" name="ISME Commun">
        <title>Automated analysis of genomic sequences facilitates high-throughput and comprehensive description of bacteria.</title>
        <authorList>
            <person name="Hitch T.C.A."/>
        </authorList>
    </citation>
    <scope>NUCLEOTIDE SEQUENCE [LARGE SCALE GENOMIC DNA]</scope>
    <source>
        <strain evidence="6 7">H2_18</strain>
    </source>
</reference>
<organism evidence="6 7">
    <name type="scientific">Faecalicatena acetigenes</name>
    <dbReference type="NCBI Taxonomy" id="2981790"/>
    <lineage>
        <taxon>Bacteria</taxon>
        <taxon>Bacillati</taxon>
        <taxon>Bacillota</taxon>
        <taxon>Clostridia</taxon>
        <taxon>Lachnospirales</taxon>
        <taxon>Lachnospiraceae</taxon>
        <taxon>Faecalicatena</taxon>
    </lineage>
</organism>
<comment type="caution">
    <text evidence="6">The sequence shown here is derived from an EMBL/GenBank/DDBJ whole genome shotgun (WGS) entry which is preliminary data.</text>
</comment>
<evidence type="ECO:0000313" key="6">
    <source>
        <dbReference type="EMBL" id="MCU6746920.1"/>
    </source>
</evidence>
<dbReference type="SUPFAM" id="SSF102215">
    <property type="entry name" value="Creatininase"/>
    <property type="match status" value="1"/>
</dbReference>
<evidence type="ECO:0000256" key="2">
    <source>
        <dbReference type="ARBA" id="ARBA00022723"/>
    </source>
</evidence>
<evidence type="ECO:0000256" key="1">
    <source>
        <dbReference type="ARBA" id="ARBA00001947"/>
    </source>
</evidence>
<comment type="similarity">
    <text evidence="5">Belongs to the creatininase superfamily.</text>
</comment>
<protein>
    <submittedName>
        <fullName evidence="6">Creatininase family protein</fullName>
    </submittedName>
</protein>
<proteinExistence type="inferred from homology"/>
<dbReference type="PANTHER" id="PTHR35005:SF1">
    <property type="entry name" value="2-AMINO-5-FORMYLAMINO-6-RIBOSYLAMINOPYRIMIDIN-4(3H)-ONE 5'-MONOPHOSPHATE DEFORMYLASE"/>
    <property type="match status" value="1"/>
</dbReference>
<name>A0ABT2T9H0_9FIRM</name>
<dbReference type="Gene3D" id="3.40.50.10310">
    <property type="entry name" value="Creatininase"/>
    <property type="match status" value="1"/>
</dbReference>
<evidence type="ECO:0000256" key="3">
    <source>
        <dbReference type="ARBA" id="ARBA00022801"/>
    </source>
</evidence>
<dbReference type="RefSeq" id="WP_059066499.1">
    <property type="nucleotide sequence ID" value="NZ_JAOQJX010000004.1"/>
</dbReference>
<dbReference type="InterPro" id="IPR003785">
    <property type="entry name" value="Creatininase/forma_Hydrolase"/>
</dbReference>